<dbReference type="Proteomes" id="UP000092154">
    <property type="component" value="Unassembled WGS sequence"/>
</dbReference>
<dbReference type="STRING" id="1314800.A0A1B7N269"/>
<dbReference type="InterPro" id="IPR044494">
    <property type="entry name" value="AKR3C2/3"/>
</dbReference>
<evidence type="ECO:0000256" key="3">
    <source>
        <dbReference type="PIRSR" id="PIRSR000097-3"/>
    </source>
</evidence>
<feature type="domain" description="NADP-dependent oxidoreductase" evidence="4">
    <location>
        <begin position="17"/>
        <end position="164"/>
    </location>
</feature>
<dbReference type="PROSITE" id="PS00062">
    <property type="entry name" value="ALDOKETO_REDUCTASE_2"/>
    <property type="match status" value="1"/>
</dbReference>
<dbReference type="EMBL" id="KV448270">
    <property type="protein sequence ID" value="OAX38932.1"/>
    <property type="molecule type" value="Genomic_DNA"/>
</dbReference>
<dbReference type="SUPFAM" id="SSF51430">
    <property type="entry name" value="NAD(P)-linked oxidoreductase"/>
    <property type="match status" value="1"/>
</dbReference>
<evidence type="ECO:0000259" key="4">
    <source>
        <dbReference type="Pfam" id="PF00248"/>
    </source>
</evidence>
<dbReference type="AlphaFoldDB" id="A0A1B7N269"/>
<dbReference type="InterPro" id="IPR036812">
    <property type="entry name" value="NAD(P)_OxRdtase_dom_sf"/>
</dbReference>
<dbReference type="InParanoid" id="A0A1B7N269"/>
<feature type="site" description="Lowers pKa of active site Tyr" evidence="3">
    <location>
        <position position="76"/>
    </location>
</feature>
<dbReference type="PIRSF" id="PIRSF000097">
    <property type="entry name" value="AKR"/>
    <property type="match status" value="1"/>
</dbReference>
<dbReference type="PRINTS" id="PR00069">
    <property type="entry name" value="ALDKETRDTASE"/>
</dbReference>
<dbReference type="Pfam" id="PF00248">
    <property type="entry name" value="Aldo_ket_red"/>
    <property type="match status" value="1"/>
</dbReference>
<accession>A0A1B7N269</accession>
<keyword evidence="6" id="KW-1185">Reference proteome</keyword>
<dbReference type="InterPro" id="IPR023210">
    <property type="entry name" value="NADP_OxRdtase_dom"/>
</dbReference>
<name>A0A1B7N269_9AGAM</name>
<evidence type="ECO:0000313" key="5">
    <source>
        <dbReference type="EMBL" id="OAX38932.1"/>
    </source>
</evidence>
<dbReference type="FunCoup" id="A0A1B7N269">
    <property type="interactions" value="213"/>
</dbReference>
<evidence type="ECO:0000256" key="1">
    <source>
        <dbReference type="PIRSR" id="PIRSR000097-1"/>
    </source>
</evidence>
<organism evidence="5 6">
    <name type="scientific">Rhizopogon vinicolor AM-OR11-026</name>
    <dbReference type="NCBI Taxonomy" id="1314800"/>
    <lineage>
        <taxon>Eukaryota</taxon>
        <taxon>Fungi</taxon>
        <taxon>Dikarya</taxon>
        <taxon>Basidiomycota</taxon>
        <taxon>Agaricomycotina</taxon>
        <taxon>Agaricomycetes</taxon>
        <taxon>Agaricomycetidae</taxon>
        <taxon>Boletales</taxon>
        <taxon>Suillineae</taxon>
        <taxon>Rhizopogonaceae</taxon>
        <taxon>Rhizopogon</taxon>
    </lineage>
</organism>
<evidence type="ECO:0000256" key="2">
    <source>
        <dbReference type="PIRSR" id="PIRSR000097-2"/>
    </source>
</evidence>
<feature type="binding site" evidence="2">
    <location>
        <position position="108"/>
    </location>
    <ligand>
        <name>substrate</name>
    </ligand>
</feature>
<dbReference type="Gene3D" id="3.20.20.100">
    <property type="entry name" value="NADP-dependent oxidoreductase domain"/>
    <property type="match status" value="1"/>
</dbReference>
<dbReference type="OrthoDB" id="416253at2759"/>
<dbReference type="CDD" id="cd19120">
    <property type="entry name" value="AKR_AKR3C2-3"/>
    <property type="match status" value="1"/>
</dbReference>
<proteinExistence type="predicted"/>
<feature type="active site" description="Proton donor" evidence="1">
    <location>
        <position position="51"/>
    </location>
</feature>
<dbReference type="InterPro" id="IPR018170">
    <property type="entry name" value="Aldo/ket_reductase_CS"/>
</dbReference>
<dbReference type="PANTHER" id="PTHR11732">
    <property type="entry name" value="ALDO/KETO REDUCTASE"/>
    <property type="match status" value="1"/>
</dbReference>
<gene>
    <name evidence="5" type="ORF">K503DRAFT_690620</name>
</gene>
<dbReference type="InterPro" id="IPR020471">
    <property type="entry name" value="AKR"/>
</dbReference>
<sequence>MSVSTLALNDGSQVPWMAFGTGTALYRKDAEDAIRLAIDNGFTHLDGAQVYANEDSMGQGIVASGKSRSELFITTKLTALKPGATPKSALEESLKKLKVDYVDLYLIHQANDHVGKLKEVWKGMEEAQKAGLTKSIGVSNFTADHLNDILEIATVPPAVNQASCRESYDGVEAHPYVWKALQANLAIHKQYKIVTSSYGGLSPIFRAQGGPLDPVVEKIRVRLETTRGSPVSDGQVLNKWLQQNGVLVVTTSSKAERIREYLDTQNVPELTADELALIETAGGQLHKRFFVSSDLNG</sequence>
<protein>
    <submittedName>
        <fullName evidence="5">Aldo/keto reductase</fullName>
    </submittedName>
</protein>
<evidence type="ECO:0000313" key="6">
    <source>
        <dbReference type="Proteomes" id="UP000092154"/>
    </source>
</evidence>
<dbReference type="GO" id="GO:0016652">
    <property type="term" value="F:oxidoreductase activity, acting on NAD(P)H as acceptor"/>
    <property type="evidence" value="ECO:0007669"/>
    <property type="project" value="InterPro"/>
</dbReference>
<reference evidence="5 6" key="1">
    <citation type="submission" date="2016-06" db="EMBL/GenBank/DDBJ databases">
        <title>Comparative genomics of the ectomycorrhizal sister species Rhizopogon vinicolor and Rhizopogon vesiculosus (Basidiomycota: Boletales) reveals a divergence of the mating type B locus.</title>
        <authorList>
            <consortium name="DOE Joint Genome Institute"/>
            <person name="Mujic A.B."/>
            <person name="Kuo A."/>
            <person name="Tritt A."/>
            <person name="Lipzen A."/>
            <person name="Chen C."/>
            <person name="Johnson J."/>
            <person name="Sharma A."/>
            <person name="Barry K."/>
            <person name="Grigoriev I.V."/>
            <person name="Spatafora J.W."/>
        </authorList>
    </citation>
    <scope>NUCLEOTIDE SEQUENCE [LARGE SCALE GENOMIC DNA]</scope>
    <source>
        <strain evidence="5 6">AM-OR11-026</strain>
    </source>
</reference>